<keyword evidence="2" id="KW-1185">Reference proteome</keyword>
<proteinExistence type="predicted"/>
<dbReference type="Proteomes" id="UP001500827">
    <property type="component" value="Unassembled WGS sequence"/>
</dbReference>
<sequence length="86" mass="9225">MMMTTIVAVALGFAPVTQDGSVQPASDNYSNIVGRYSQTIERDGKTLLRGSNRVTGAHYELTVDPAGRVEGTVGDWYVTFQAKDAA</sequence>
<name>A0ABP7LKE5_9SPHN</name>
<evidence type="ECO:0000313" key="1">
    <source>
        <dbReference type="EMBL" id="GAA3903626.1"/>
    </source>
</evidence>
<dbReference type="EMBL" id="BAABBM010000001">
    <property type="protein sequence ID" value="GAA3903626.1"/>
    <property type="molecule type" value="Genomic_DNA"/>
</dbReference>
<organism evidence="1 2">
    <name type="scientific">Sphingomonas limnosediminicola</name>
    <dbReference type="NCBI Taxonomy" id="940133"/>
    <lineage>
        <taxon>Bacteria</taxon>
        <taxon>Pseudomonadati</taxon>
        <taxon>Pseudomonadota</taxon>
        <taxon>Alphaproteobacteria</taxon>
        <taxon>Sphingomonadales</taxon>
        <taxon>Sphingomonadaceae</taxon>
        <taxon>Sphingomonas</taxon>
    </lineage>
</organism>
<evidence type="ECO:0000313" key="2">
    <source>
        <dbReference type="Proteomes" id="UP001500827"/>
    </source>
</evidence>
<protein>
    <submittedName>
        <fullName evidence="1">Uncharacterized protein</fullName>
    </submittedName>
</protein>
<accession>A0ABP7LKE5</accession>
<reference evidence="2" key="1">
    <citation type="journal article" date="2019" name="Int. J. Syst. Evol. Microbiol.">
        <title>The Global Catalogue of Microorganisms (GCM) 10K type strain sequencing project: providing services to taxonomists for standard genome sequencing and annotation.</title>
        <authorList>
            <consortium name="The Broad Institute Genomics Platform"/>
            <consortium name="The Broad Institute Genome Sequencing Center for Infectious Disease"/>
            <person name="Wu L."/>
            <person name="Ma J."/>
        </authorList>
    </citation>
    <scope>NUCLEOTIDE SEQUENCE [LARGE SCALE GENOMIC DNA]</scope>
    <source>
        <strain evidence="2">JCM 17543</strain>
    </source>
</reference>
<comment type="caution">
    <text evidence="1">The sequence shown here is derived from an EMBL/GenBank/DDBJ whole genome shotgun (WGS) entry which is preliminary data.</text>
</comment>
<gene>
    <name evidence="1" type="ORF">GCM10022276_22860</name>
</gene>
<dbReference type="RefSeq" id="WP_344699822.1">
    <property type="nucleotide sequence ID" value="NZ_BAABBM010000001.1"/>
</dbReference>